<feature type="non-terminal residue" evidence="1">
    <location>
        <position position="1"/>
    </location>
</feature>
<reference evidence="1 2" key="1">
    <citation type="journal article" date="2020" name="Front. Microbiol.">
        <title>Single-cell genomics of novel Actinobacteria with the Wood-Ljungdahl pathway discovered in a serpentinizing system.</title>
        <authorList>
            <person name="Merino N."/>
            <person name="Kawai M."/>
            <person name="Boyd E.S."/>
            <person name="Colman D.R."/>
            <person name="McGlynn S.E."/>
            <person name="Nealson K.H."/>
            <person name="Kurokawa K."/>
            <person name="Hongoh Y."/>
        </authorList>
    </citation>
    <scope>NUCLEOTIDE SEQUENCE [LARGE SCALE GENOMIC DNA]</scope>
    <source>
        <strain evidence="1 2">S33</strain>
    </source>
</reference>
<accession>A0A6V8PA05</accession>
<gene>
    <name evidence="1" type="ORF">HKBW3S33_01067</name>
</gene>
<organism evidence="1 2">
    <name type="scientific">Candidatus Hakubella thermalkaliphila</name>
    <dbReference type="NCBI Taxonomy" id="2754717"/>
    <lineage>
        <taxon>Bacteria</taxon>
        <taxon>Bacillati</taxon>
        <taxon>Actinomycetota</taxon>
        <taxon>Actinomycetota incertae sedis</taxon>
        <taxon>Candidatus Hakubellales</taxon>
        <taxon>Candidatus Hakubellaceae</taxon>
        <taxon>Candidatus Hakubella</taxon>
    </lineage>
</organism>
<dbReference type="Proteomes" id="UP000591948">
    <property type="component" value="Unassembled WGS sequence"/>
</dbReference>
<comment type="caution">
    <text evidence="1">The sequence shown here is derived from an EMBL/GenBank/DDBJ whole genome shotgun (WGS) entry which is preliminary data.</text>
</comment>
<proteinExistence type="predicted"/>
<name>A0A6V8PA05_9ACTN</name>
<sequence>RVILLWKEGRRYDPRKLFTERGFGMKDAFYRVAQPISENFSSESRQKKLLDGFLSGKEKIVSELKETITQKDLF</sequence>
<dbReference type="AlphaFoldDB" id="A0A6V8PA05"/>
<protein>
    <submittedName>
        <fullName evidence="1">Uncharacterized protein</fullName>
    </submittedName>
</protein>
<dbReference type="EMBL" id="BLRY01000052">
    <property type="protein sequence ID" value="GFP27656.1"/>
    <property type="molecule type" value="Genomic_DNA"/>
</dbReference>
<evidence type="ECO:0000313" key="1">
    <source>
        <dbReference type="EMBL" id="GFP27656.1"/>
    </source>
</evidence>
<evidence type="ECO:0000313" key="2">
    <source>
        <dbReference type="Proteomes" id="UP000591948"/>
    </source>
</evidence>
<keyword evidence="2" id="KW-1185">Reference proteome</keyword>
<dbReference type="RefSeq" id="WP_219855581.1">
    <property type="nucleotide sequence ID" value="NZ_BLRY01000052.1"/>
</dbReference>